<dbReference type="EMBL" id="JH793099">
    <property type="protein sequence ID" value="ELQ35968.1"/>
    <property type="molecule type" value="Genomic_DNA"/>
</dbReference>
<dbReference type="Gene3D" id="3.40.50.300">
    <property type="entry name" value="P-loop containing nucleotide triphosphate hydrolases"/>
    <property type="match status" value="1"/>
</dbReference>
<dbReference type="Proteomes" id="UP000011086">
    <property type="component" value="Unassembled WGS sequence"/>
</dbReference>
<evidence type="ECO:0008006" key="2">
    <source>
        <dbReference type="Google" id="ProtNLM"/>
    </source>
</evidence>
<accession>A0AA97NTD6</accession>
<dbReference type="SUPFAM" id="SSF52540">
    <property type="entry name" value="P-loop containing nucleoside triphosphate hydrolases"/>
    <property type="match status" value="1"/>
</dbReference>
<dbReference type="AlphaFoldDB" id="A0AA97NTD6"/>
<dbReference type="InterPro" id="IPR027417">
    <property type="entry name" value="P-loop_NTPase"/>
</dbReference>
<proteinExistence type="predicted"/>
<protein>
    <recommendedName>
        <fullName evidence="2">DNA2/NAM7 helicase helicase domain-containing protein</fullName>
    </recommendedName>
</protein>
<name>A0AA97NTD6_PYRO3</name>
<gene>
    <name evidence="1" type="ORF">OOU_Y34scaffold00676g14</name>
</gene>
<sequence length="226" mass="24871">MPFMHVISLSAGDEQPTIDAPLYAKRPGFSYNLRCLKNAGAEINYTPSDPFDPATLLQHITLDLTQSRAIIDSLSRSLALIQGPPGTGKTYVGQAIIKVLLANKARAKIGPIVSHFSEYYGCTGLKTFPSRSALSTRFYNQILATLPSSLPQNTRQLPCLGSAGFCRGPGHRRISYETAVRSIPPLYKVALGDQSYLYNDGKWFSDDSIHSVKEFLSILQQNGRYL</sequence>
<reference evidence="1" key="1">
    <citation type="journal article" date="2012" name="PLoS Genet.">
        <title>Comparative analysis of the genomes of two field isolates of the rice blast fungus Magnaporthe oryzae.</title>
        <authorList>
            <person name="Xue M."/>
            <person name="Yang J."/>
            <person name="Li Z."/>
            <person name="Hu S."/>
            <person name="Yao N."/>
            <person name="Dean R.A."/>
            <person name="Zhao W."/>
            <person name="Shen M."/>
            <person name="Zhang H."/>
            <person name="Li C."/>
            <person name="Liu L."/>
            <person name="Cao L."/>
            <person name="Xu X."/>
            <person name="Xing Y."/>
            <person name="Hsiang T."/>
            <person name="Zhang Z."/>
            <person name="Xu J.R."/>
            <person name="Peng Y.L."/>
        </authorList>
    </citation>
    <scope>NUCLEOTIDE SEQUENCE</scope>
    <source>
        <strain evidence="1">Y34</strain>
    </source>
</reference>
<organism evidence="1">
    <name type="scientific">Pyricularia oryzae (strain Y34)</name>
    <name type="common">Rice blast fungus</name>
    <name type="synonym">Magnaporthe oryzae</name>
    <dbReference type="NCBI Taxonomy" id="1143189"/>
    <lineage>
        <taxon>Eukaryota</taxon>
        <taxon>Fungi</taxon>
        <taxon>Dikarya</taxon>
        <taxon>Ascomycota</taxon>
        <taxon>Pezizomycotina</taxon>
        <taxon>Sordariomycetes</taxon>
        <taxon>Sordariomycetidae</taxon>
        <taxon>Magnaporthales</taxon>
        <taxon>Pyriculariaceae</taxon>
        <taxon>Pyricularia</taxon>
    </lineage>
</organism>
<evidence type="ECO:0000313" key="1">
    <source>
        <dbReference type="EMBL" id="ELQ35968.1"/>
    </source>
</evidence>